<dbReference type="RefSeq" id="WP_002699026.1">
    <property type="nucleotide sequence ID" value="NZ_AAWS01000021.1"/>
</dbReference>
<evidence type="ECO:0000313" key="10">
    <source>
        <dbReference type="Proteomes" id="UP000004095"/>
    </source>
</evidence>
<feature type="transmembrane region" description="Helical" evidence="8">
    <location>
        <begin position="68"/>
        <end position="90"/>
    </location>
</feature>
<dbReference type="GO" id="GO:0006508">
    <property type="term" value="P:proteolysis"/>
    <property type="evidence" value="ECO:0007669"/>
    <property type="project" value="UniProtKB-KW"/>
</dbReference>
<evidence type="ECO:0000256" key="7">
    <source>
        <dbReference type="ARBA" id="ARBA00023136"/>
    </source>
</evidence>
<keyword evidence="10" id="KW-1185">Reference proteome</keyword>
<dbReference type="InterPro" id="IPR026392">
    <property type="entry name" value="Exo/Archaeosortase_dom"/>
</dbReference>
<dbReference type="InterPro" id="IPR027551">
    <property type="entry name" value="Exosort_XrtK"/>
</dbReference>
<sequence length="186" mass="20627">MKTNLKNGLILGAMALVALVLKKFYQTAEVPDLHWILAPTQAAVHSFTGLQFSYDASQGYINQAHQFVIAKSCAGVNFLIIAFCTSVFGFTPKIKGSHWQWLSLPVFLVIAYLLTVAVNAFRIVNALLLKGTYAAILPANRLHAIEGAIVYLAFLLMYYLLLHYCFTVYKNKQSPTPSDLPNNVTL</sequence>
<feature type="transmembrane region" description="Helical" evidence="8">
    <location>
        <begin position="102"/>
        <end position="128"/>
    </location>
</feature>
<evidence type="ECO:0000256" key="8">
    <source>
        <dbReference type="SAM" id="Phobius"/>
    </source>
</evidence>
<evidence type="ECO:0000256" key="1">
    <source>
        <dbReference type="ARBA" id="ARBA00004651"/>
    </source>
</evidence>
<evidence type="ECO:0000256" key="5">
    <source>
        <dbReference type="ARBA" id="ARBA00022801"/>
    </source>
</evidence>
<keyword evidence="7 8" id="KW-0472">Membrane</keyword>
<dbReference type="Pfam" id="PF09721">
    <property type="entry name" value="Exosortase_EpsH"/>
    <property type="match status" value="1"/>
</dbReference>
<reference evidence="9 10" key="1">
    <citation type="submission" date="2007-01" db="EMBL/GenBank/DDBJ databases">
        <authorList>
            <person name="Haygood M."/>
            <person name="Podell S."/>
            <person name="Anderson C."/>
            <person name="Hopkinson B."/>
            <person name="Roe K."/>
            <person name="Barbeau K."/>
            <person name="Gaasterland T."/>
            <person name="Ferriera S."/>
            <person name="Johnson J."/>
            <person name="Kravitz S."/>
            <person name="Beeson K."/>
            <person name="Sutton G."/>
            <person name="Rogers Y.-H."/>
            <person name="Friedman R."/>
            <person name="Frazier M."/>
            <person name="Venter J.C."/>
        </authorList>
    </citation>
    <scope>NUCLEOTIDE SEQUENCE [LARGE SCALE GENOMIC DNA]</scope>
    <source>
        <strain evidence="9 10">ATCC 23134</strain>
    </source>
</reference>
<evidence type="ECO:0000256" key="2">
    <source>
        <dbReference type="ARBA" id="ARBA00022475"/>
    </source>
</evidence>
<keyword evidence="2" id="KW-1003">Cell membrane</keyword>
<evidence type="ECO:0000256" key="3">
    <source>
        <dbReference type="ARBA" id="ARBA00022670"/>
    </source>
</evidence>
<accession>A1ZPE7</accession>
<protein>
    <recommendedName>
        <fullName evidence="11">Exosortase K</fullName>
    </recommendedName>
</protein>
<dbReference type="AlphaFoldDB" id="A1ZPE7"/>
<dbReference type="EMBL" id="AAWS01000021">
    <property type="protein sequence ID" value="EAY27686.1"/>
    <property type="molecule type" value="Genomic_DNA"/>
</dbReference>
<keyword evidence="5" id="KW-0378">Hydrolase</keyword>
<keyword evidence="6 8" id="KW-1133">Transmembrane helix</keyword>
<feature type="transmembrane region" description="Helical" evidence="8">
    <location>
        <begin position="148"/>
        <end position="169"/>
    </location>
</feature>
<evidence type="ECO:0000256" key="6">
    <source>
        <dbReference type="ARBA" id="ARBA00022989"/>
    </source>
</evidence>
<proteinExistence type="predicted"/>
<dbReference type="OrthoDB" id="771658at2"/>
<dbReference type="GO" id="GO:0005886">
    <property type="term" value="C:plasma membrane"/>
    <property type="evidence" value="ECO:0007669"/>
    <property type="project" value="UniProtKB-SubCell"/>
</dbReference>
<gene>
    <name evidence="9" type="ORF">M23134_03754</name>
</gene>
<evidence type="ECO:0008006" key="11">
    <source>
        <dbReference type="Google" id="ProtNLM"/>
    </source>
</evidence>
<comment type="caution">
    <text evidence="9">The sequence shown here is derived from an EMBL/GenBank/DDBJ whole genome shotgun (WGS) entry which is preliminary data.</text>
</comment>
<organism evidence="9 10">
    <name type="scientific">Microscilla marina ATCC 23134</name>
    <dbReference type="NCBI Taxonomy" id="313606"/>
    <lineage>
        <taxon>Bacteria</taxon>
        <taxon>Pseudomonadati</taxon>
        <taxon>Bacteroidota</taxon>
        <taxon>Cytophagia</taxon>
        <taxon>Cytophagales</taxon>
        <taxon>Microscillaceae</taxon>
        <taxon>Microscilla</taxon>
    </lineage>
</organism>
<name>A1ZPE7_MICM2</name>
<keyword evidence="4 8" id="KW-0812">Transmembrane</keyword>
<comment type="subcellular location">
    <subcellularLocation>
        <location evidence="1">Cell membrane</location>
        <topology evidence="1">Multi-pass membrane protein</topology>
    </subcellularLocation>
</comment>
<dbReference type="InterPro" id="IPR019127">
    <property type="entry name" value="Exosortase"/>
</dbReference>
<evidence type="ECO:0000313" key="9">
    <source>
        <dbReference type="EMBL" id="EAY27686.1"/>
    </source>
</evidence>
<keyword evidence="3" id="KW-0645">Protease</keyword>
<dbReference type="NCBIfam" id="TIGR04287">
    <property type="entry name" value="exosort_XrtK"/>
    <property type="match status" value="1"/>
</dbReference>
<dbReference type="eggNOG" id="ENOG5033E1R">
    <property type="taxonomic scope" value="Bacteria"/>
</dbReference>
<dbReference type="NCBIfam" id="TIGR04178">
    <property type="entry name" value="exo_archaeo"/>
    <property type="match status" value="1"/>
</dbReference>
<dbReference type="Proteomes" id="UP000004095">
    <property type="component" value="Unassembled WGS sequence"/>
</dbReference>
<evidence type="ECO:0000256" key="4">
    <source>
        <dbReference type="ARBA" id="ARBA00022692"/>
    </source>
</evidence>
<dbReference type="GO" id="GO:0008233">
    <property type="term" value="F:peptidase activity"/>
    <property type="evidence" value="ECO:0007669"/>
    <property type="project" value="UniProtKB-KW"/>
</dbReference>